<dbReference type="Proteomes" id="UP000198339">
    <property type="component" value="Unassembled WGS sequence"/>
</dbReference>
<dbReference type="Pfam" id="PF10055">
    <property type="entry name" value="DUF2292"/>
    <property type="match status" value="1"/>
</dbReference>
<keyword evidence="2" id="KW-1185">Reference proteome</keyword>
<accession>A0A239JSZ2</accession>
<evidence type="ECO:0000313" key="1">
    <source>
        <dbReference type="EMBL" id="SNT08895.1"/>
    </source>
</evidence>
<sequence>MTDESTSGRVAPDKRRQIEESLASIREALLNLRYGSIAITVHEDRVVQIDVTEKTRLRHN</sequence>
<gene>
    <name evidence="1" type="ORF">SAMN06295955_11156</name>
</gene>
<protein>
    <recommendedName>
        <fullName evidence="3">DUF2292 domain-containing protein</fullName>
    </recommendedName>
</protein>
<evidence type="ECO:0008006" key="3">
    <source>
        <dbReference type="Google" id="ProtNLM"/>
    </source>
</evidence>
<dbReference type="AlphaFoldDB" id="A0A239JSZ2"/>
<dbReference type="RefSeq" id="WP_089216727.1">
    <property type="nucleotide sequence ID" value="NZ_FZPA01000011.1"/>
</dbReference>
<proteinExistence type="predicted"/>
<dbReference type="EMBL" id="FZPA01000011">
    <property type="protein sequence ID" value="SNT08895.1"/>
    <property type="molecule type" value="Genomic_DNA"/>
</dbReference>
<dbReference type="InterPro" id="IPR018743">
    <property type="entry name" value="DUF2292"/>
</dbReference>
<dbReference type="OrthoDB" id="7451540at2"/>
<name>A0A239JSZ2_9SPHN</name>
<organism evidence="1 2">
    <name type="scientific">Sphingopyxis indica</name>
    <dbReference type="NCBI Taxonomy" id="436663"/>
    <lineage>
        <taxon>Bacteria</taxon>
        <taxon>Pseudomonadati</taxon>
        <taxon>Pseudomonadota</taxon>
        <taxon>Alphaproteobacteria</taxon>
        <taxon>Sphingomonadales</taxon>
        <taxon>Sphingomonadaceae</taxon>
        <taxon>Sphingopyxis</taxon>
    </lineage>
</organism>
<evidence type="ECO:0000313" key="2">
    <source>
        <dbReference type="Proteomes" id="UP000198339"/>
    </source>
</evidence>
<reference evidence="1 2" key="1">
    <citation type="submission" date="2017-06" db="EMBL/GenBank/DDBJ databases">
        <authorList>
            <person name="Kim H.J."/>
            <person name="Triplett B.A."/>
        </authorList>
    </citation>
    <scope>NUCLEOTIDE SEQUENCE [LARGE SCALE GENOMIC DNA]</scope>
    <source>
        <strain evidence="1 2">DS15</strain>
    </source>
</reference>